<proteinExistence type="predicted"/>
<evidence type="ECO:0000313" key="1">
    <source>
        <dbReference type="EMBL" id="RLP70889.1"/>
    </source>
</evidence>
<dbReference type="AlphaFoldDB" id="A0A3L6ZSV4"/>
<accession>A0A3L6ZSV4</accession>
<comment type="caution">
    <text evidence="1">The sequence shown here is derived from an EMBL/GenBank/DDBJ whole genome shotgun (WGS) entry which is preliminary data.</text>
</comment>
<sequence>MLAKIQLGDNRQVDKLVLAEWHDTIGHLGYSDAIAAVKTHRQESTDYLLPAHLIRNVRRMQERAIPNRELPTAATCTHKVLGGCCVHCGWIPDE</sequence>
<reference evidence="1 2" key="1">
    <citation type="submission" date="2018-10" db="EMBL/GenBank/DDBJ databases">
        <authorList>
            <person name="Li J."/>
        </authorList>
    </citation>
    <scope>NUCLEOTIDE SEQUENCE [LARGE SCALE GENOMIC DNA]</scope>
    <source>
        <strain evidence="1 2">JCM 30549</strain>
    </source>
</reference>
<organism evidence="1 2">
    <name type="scientific">Mycetocola reblochoni</name>
    <dbReference type="NCBI Taxonomy" id="331618"/>
    <lineage>
        <taxon>Bacteria</taxon>
        <taxon>Bacillati</taxon>
        <taxon>Actinomycetota</taxon>
        <taxon>Actinomycetes</taxon>
        <taxon>Micrococcales</taxon>
        <taxon>Microbacteriaceae</taxon>
        <taxon>Mycetocola</taxon>
    </lineage>
</organism>
<dbReference type="Proteomes" id="UP000275395">
    <property type="component" value="Unassembled WGS sequence"/>
</dbReference>
<name>A0A3L6ZSV4_9MICO</name>
<protein>
    <submittedName>
        <fullName evidence="1">Uncharacterized protein</fullName>
    </submittedName>
</protein>
<dbReference type="EMBL" id="RCUW01000001">
    <property type="protein sequence ID" value="RLP70889.1"/>
    <property type="molecule type" value="Genomic_DNA"/>
</dbReference>
<gene>
    <name evidence="1" type="ORF">D9V30_00180</name>
</gene>
<evidence type="ECO:0000313" key="2">
    <source>
        <dbReference type="Proteomes" id="UP000275395"/>
    </source>
</evidence>